<name>A0A220MJA1_9BACL</name>
<dbReference type="RefSeq" id="WP_088908850.1">
    <property type="nucleotide sequence ID" value="NZ_CP018145.1"/>
</dbReference>
<dbReference type="EMBL" id="CP018145">
    <property type="protein sequence ID" value="ASJ55164.1"/>
    <property type="molecule type" value="Genomic_DNA"/>
</dbReference>
<dbReference type="Proteomes" id="UP000197781">
    <property type="component" value="Chromosome"/>
</dbReference>
<gene>
    <name evidence="1" type="ORF">BP422_17375</name>
</gene>
<accession>A0A220MJA1</accession>
<dbReference type="KEGG" id="bfm:BP422_17375"/>
<organism evidence="1 2">
    <name type="scientific">Brevibacillus formosus</name>
    <dbReference type="NCBI Taxonomy" id="54913"/>
    <lineage>
        <taxon>Bacteria</taxon>
        <taxon>Bacillati</taxon>
        <taxon>Bacillota</taxon>
        <taxon>Bacilli</taxon>
        <taxon>Bacillales</taxon>
        <taxon>Paenibacillaceae</taxon>
        <taxon>Brevibacillus</taxon>
    </lineage>
</organism>
<proteinExistence type="predicted"/>
<protein>
    <submittedName>
        <fullName evidence="1">Uncharacterized protein</fullName>
    </submittedName>
</protein>
<evidence type="ECO:0000313" key="2">
    <source>
        <dbReference type="Proteomes" id="UP000197781"/>
    </source>
</evidence>
<evidence type="ECO:0000313" key="1">
    <source>
        <dbReference type="EMBL" id="ASJ55164.1"/>
    </source>
</evidence>
<reference evidence="1 2" key="1">
    <citation type="submission" date="2016-11" db="EMBL/GenBank/DDBJ databases">
        <authorList>
            <person name="Jaros S."/>
            <person name="Januszkiewicz K."/>
            <person name="Wedrychowicz H."/>
        </authorList>
    </citation>
    <scope>NUCLEOTIDE SEQUENCE [LARGE SCALE GENOMIC DNA]</scope>
    <source>
        <strain evidence="1 2">NF2</strain>
    </source>
</reference>
<dbReference type="AlphaFoldDB" id="A0A220MJA1"/>
<sequence>MRNIKKIKMKSHVFRLILVVIGILGLAAFFSPASFGPAVLDSKKDVIMTEASPPTSLENKEIAWKQSREQNKNSYNHPLTKEQAAPFIRMAKEAFEAQGMAPPETGYWISSTVTEGRNHVDIIWYPDGVVFGEEYKIKEKVYYALFYNADVEKGVGKMVELEVIWNYGESNWYGENVE</sequence>